<keyword evidence="3" id="KW-1185">Reference proteome</keyword>
<name>A0ABW8KQD9_9BIFI</name>
<evidence type="ECO:0000313" key="2">
    <source>
        <dbReference type="EMBL" id="MFK3576771.1"/>
    </source>
</evidence>
<reference evidence="2 3" key="1">
    <citation type="submission" date="2022-09" db="EMBL/GenBank/DDBJ databases">
        <title>Genome sequencing of four strains from tibetan pig.</title>
        <authorList>
            <person name="Feng J."/>
        </authorList>
    </citation>
    <scope>NUCLEOTIDE SEQUENCE [LARGE SCALE GENOMIC DNA]</scope>
    <source>
        <strain evidence="2 3">11-1-1</strain>
    </source>
</reference>
<accession>A0ABW8KQD9</accession>
<feature type="non-terminal residue" evidence="2">
    <location>
        <position position="1"/>
    </location>
</feature>
<protein>
    <submittedName>
        <fullName evidence="2">Uncharacterized protein</fullName>
    </submittedName>
</protein>
<feature type="compositionally biased region" description="Low complexity" evidence="1">
    <location>
        <begin position="21"/>
        <end position="36"/>
    </location>
</feature>
<gene>
    <name evidence="2" type="ORF">OCH74_07910</name>
</gene>
<feature type="compositionally biased region" description="Basic residues" evidence="1">
    <location>
        <begin position="37"/>
        <end position="51"/>
    </location>
</feature>
<sequence>PTGTGRRAAAREQHTPPTPPTQTNHQTTTPQTLQNTGKHRRVENTTHHTKTTTKILHPPDTPRSSSILFAFIALCQICSSHGSLILDKLSFIVGRISARDHME</sequence>
<proteinExistence type="predicted"/>
<feature type="region of interest" description="Disordered" evidence="1">
    <location>
        <begin position="1"/>
        <end position="61"/>
    </location>
</feature>
<comment type="caution">
    <text evidence="2">The sequence shown here is derived from an EMBL/GenBank/DDBJ whole genome shotgun (WGS) entry which is preliminary data.</text>
</comment>
<dbReference type="EMBL" id="JAOQBW010000006">
    <property type="protein sequence ID" value="MFK3576771.1"/>
    <property type="molecule type" value="Genomic_DNA"/>
</dbReference>
<dbReference type="Proteomes" id="UP001620273">
    <property type="component" value="Unassembled WGS sequence"/>
</dbReference>
<dbReference type="RefSeq" id="WP_404441590.1">
    <property type="nucleotide sequence ID" value="NZ_JAOQBW010000006.1"/>
</dbReference>
<organism evidence="2 3">
    <name type="scientific">Bifidobacterium thermacidophilum</name>
    <dbReference type="NCBI Taxonomy" id="246618"/>
    <lineage>
        <taxon>Bacteria</taxon>
        <taxon>Bacillati</taxon>
        <taxon>Actinomycetota</taxon>
        <taxon>Actinomycetes</taxon>
        <taxon>Bifidobacteriales</taxon>
        <taxon>Bifidobacteriaceae</taxon>
        <taxon>Bifidobacterium</taxon>
    </lineage>
</organism>
<evidence type="ECO:0000256" key="1">
    <source>
        <dbReference type="SAM" id="MobiDB-lite"/>
    </source>
</evidence>
<evidence type="ECO:0000313" key="3">
    <source>
        <dbReference type="Proteomes" id="UP001620273"/>
    </source>
</evidence>